<comment type="caution">
    <text evidence="1">The sequence shown here is derived from an EMBL/GenBank/DDBJ whole genome shotgun (WGS) entry which is preliminary data.</text>
</comment>
<gene>
    <name evidence="1" type="ORF">QAD02_004361</name>
</gene>
<protein>
    <submittedName>
        <fullName evidence="1">Uncharacterized protein</fullName>
    </submittedName>
</protein>
<keyword evidence="2" id="KW-1185">Reference proteome</keyword>
<dbReference type="EMBL" id="CM056743">
    <property type="protein sequence ID" value="KAJ8673100.1"/>
    <property type="molecule type" value="Genomic_DNA"/>
</dbReference>
<name>A0ACC2NPH8_9HYME</name>
<proteinExistence type="predicted"/>
<evidence type="ECO:0000313" key="1">
    <source>
        <dbReference type="EMBL" id="KAJ8673100.1"/>
    </source>
</evidence>
<reference evidence="1" key="1">
    <citation type="submission" date="2023-04" db="EMBL/GenBank/DDBJ databases">
        <title>A chromosome-level genome assembly of the parasitoid wasp Eretmocerus hayati.</title>
        <authorList>
            <person name="Zhong Y."/>
            <person name="Liu S."/>
            <person name="Liu Y."/>
        </authorList>
    </citation>
    <scope>NUCLEOTIDE SEQUENCE</scope>
    <source>
        <strain evidence="1">ZJU_SS_LIU_2023</strain>
    </source>
</reference>
<organism evidence="1 2">
    <name type="scientific">Eretmocerus hayati</name>
    <dbReference type="NCBI Taxonomy" id="131215"/>
    <lineage>
        <taxon>Eukaryota</taxon>
        <taxon>Metazoa</taxon>
        <taxon>Ecdysozoa</taxon>
        <taxon>Arthropoda</taxon>
        <taxon>Hexapoda</taxon>
        <taxon>Insecta</taxon>
        <taxon>Pterygota</taxon>
        <taxon>Neoptera</taxon>
        <taxon>Endopterygota</taxon>
        <taxon>Hymenoptera</taxon>
        <taxon>Apocrita</taxon>
        <taxon>Proctotrupomorpha</taxon>
        <taxon>Chalcidoidea</taxon>
        <taxon>Aphelinidae</taxon>
        <taxon>Aphelininae</taxon>
        <taxon>Eretmocerus</taxon>
    </lineage>
</organism>
<evidence type="ECO:0000313" key="2">
    <source>
        <dbReference type="Proteomes" id="UP001239111"/>
    </source>
</evidence>
<sequence length="226" mass="25939">MVPRQRRTIYGYAVNEYDYPYVVSIRVYYHSHYCGGTILTPRLILTAAHCLEKVQISYVAVFRHYGPSYYGVVYSITHPYYYHDGYMVHDIALLVLDQRIPNAQTVSLQPHPETVSGYYKAYALGWGQTEYGFMSQKLRRVNVPLLYTDQCESDEELDQKLVCIDTKRGNICFGDSGGPLMYGNNQVGVASFVSGWGNPCMSGMPAAFTRISAYYSWIQQYVHMYR</sequence>
<accession>A0ACC2NPH8</accession>
<dbReference type="Proteomes" id="UP001239111">
    <property type="component" value="Chromosome 3"/>
</dbReference>